<evidence type="ECO:0000313" key="7">
    <source>
        <dbReference type="Proteomes" id="UP001217089"/>
    </source>
</evidence>
<keyword evidence="7" id="KW-1185">Reference proteome</keyword>
<comment type="subcellular location">
    <subcellularLocation>
        <location evidence="1">Secreted</location>
    </subcellularLocation>
</comment>
<name>A0ABQ9E121_TEGGR</name>
<dbReference type="Proteomes" id="UP001217089">
    <property type="component" value="Unassembled WGS sequence"/>
</dbReference>
<evidence type="ECO:0000256" key="2">
    <source>
        <dbReference type="ARBA" id="ARBA00022525"/>
    </source>
</evidence>
<evidence type="ECO:0000256" key="1">
    <source>
        <dbReference type="ARBA" id="ARBA00004613"/>
    </source>
</evidence>
<reference evidence="6 7" key="1">
    <citation type="submission" date="2022-12" db="EMBL/GenBank/DDBJ databases">
        <title>Chromosome-level genome of Tegillarca granosa.</title>
        <authorList>
            <person name="Kim J."/>
        </authorList>
    </citation>
    <scope>NUCLEOTIDE SEQUENCE [LARGE SCALE GENOMIC DNA]</scope>
    <source>
        <strain evidence="6">Teg-2019</strain>
        <tissue evidence="6">Adductor muscle</tissue>
    </source>
</reference>
<comment type="caution">
    <text evidence="6">The sequence shown here is derived from an EMBL/GenBank/DDBJ whole genome shotgun (WGS) entry which is preliminary data.</text>
</comment>
<evidence type="ECO:0000256" key="4">
    <source>
        <dbReference type="ARBA" id="ARBA00022815"/>
    </source>
</evidence>
<keyword evidence="4" id="KW-0027">Amidation</keyword>
<keyword evidence="2" id="KW-0964">Secreted</keyword>
<dbReference type="EMBL" id="JARBDR010000921">
    <property type="protein sequence ID" value="KAJ8299181.1"/>
    <property type="molecule type" value="Genomic_DNA"/>
</dbReference>
<dbReference type="PANTHER" id="PTHR20986:SF22">
    <property type="entry name" value="FMRFAMIDE-RELATED PEPTIDES"/>
    <property type="match status" value="1"/>
</dbReference>
<accession>A0ABQ9E121</accession>
<dbReference type="PANTHER" id="PTHR20986">
    <property type="entry name" value="FMRFAMIDE-RELATED PEPTIDES"/>
    <property type="match status" value="1"/>
</dbReference>
<sequence>MSSLAIKSLSDGNYTEILSKYVPAYSYVQGGLKRADQSDVTTGGVQVLFCELISENMKFMRPWSILVVTLFYIKYVYSEDTDSDSTHLDIANTDTSNNKLIRNTRGLSSFVRIGKDGKDNVDSASANKRMSSFMRIGKSLDDKRMSSFMRIGKSLDSESEPDKRMSSFMRIGKSFENDIEPEKRLSSFMRIGKSLEEPDKRMSSFMRIGKSLDSEPDKRMSSFMRIGKSVDELEKRPSAFMRIGKSGDSLDEYDEQKRMSSFMRIGKSFPRDGVDKRLSSFMRIGKNIPVVLEDLSIPQKKMSSFMRIGKSLDDGQEKRMSSFMRIGKNGDEQNTIDGFIPEDKSSDLSEALDEDELDSLANPNKRISSFVRIGRSVVKPKIAYQDPSSLVRIGRSIDLSPEKRNFIRIGKIPSSAFMRIGRRPLFDSLMKRPYVRVGRLGHSSFIRIGKRDTKEAELAKKSMNKNKLLKMKRMSSFMRIGKALDHLHSVLQEERMNELYEKDDNNNDLHQRYPWFIKNDKHEQKQTEKEDKEK</sequence>
<evidence type="ECO:0000256" key="5">
    <source>
        <dbReference type="ARBA" id="ARBA00023320"/>
    </source>
</evidence>
<protein>
    <submittedName>
        <fullName evidence="6">Uncharacterized protein</fullName>
    </submittedName>
</protein>
<evidence type="ECO:0000313" key="6">
    <source>
        <dbReference type="EMBL" id="KAJ8299181.1"/>
    </source>
</evidence>
<keyword evidence="5" id="KW-0527">Neuropeptide</keyword>
<organism evidence="6 7">
    <name type="scientific">Tegillarca granosa</name>
    <name type="common">Malaysian cockle</name>
    <name type="synonym">Anadara granosa</name>
    <dbReference type="NCBI Taxonomy" id="220873"/>
    <lineage>
        <taxon>Eukaryota</taxon>
        <taxon>Metazoa</taxon>
        <taxon>Spiralia</taxon>
        <taxon>Lophotrochozoa</taxon>
        <taxon>Mollusca</taxon>
        <taxon>Bivalvia</taxon>
        <taxon>Autobranchia</taxon>
        <taxon>Pteriomorphia</taxon>
        <taxon>Arcoida</taxon>
        <taxon>Arcoidea</taxon>
        <taxon>Arcidae</taxon>
        <taxon>Tegillarca</taxon>
    </lineage>
</organism>
<dbReference type="InterPro" id="IPR051041">
    <property type="entry name" value="FMRFamide-related_np"/>
</dbReference>
<keyword evidence="3" id="KW-0677">Repeat</keyword>
<gene>
    <name evidence="6" type="ORF">KUTeg_023241</name>
</gene>
<proteinExistence type="predicted"/>
<evidence type="ECO:0000256" key="3">
    <source>
        <dbReference type="ARBA" id="ARBA00022737"/>
    </source>
</evidence>